<evidence type="ECO:0000313" key="3">
    <source>
        <dbReference type="Proteomes" id="UP001190700"/>
    </source>
</evidence>
<dbReference type="Gene3D" id="2.60.40.790">
    <property type="match status" value="1"/>
</dbReference>
<organism evidence="2 3">
    <name type="scientific">Cymbomonas tetramitiformis</name>
    <dbReference type="NCBI Taxonomy" id="36881"/>
    <lineage>
        <taxon>Eukaryota</taxon>
        <taxon>Viridiplantae</taxon>
        <taxon>Chlorophyta</taxon>
        <taxon>Pyramimonadophyceae</taxon>
        <taxon>Pyramimonadales</taxon>
        <taxon>Pyramimonadaceae</taxon>
        <taxon>Cymbomonas</taxon>
    </lineage>
</organism>
<proteinExistence type="predicted"/>
<evidence type="ECO:0000313" key="2">
    <source>
        <dbReference type="EMBL" id="KAK3268484.1"/>
    </source>
</evidence>
<reference evidence="2 3" key="1">
    <citation type="journal article" date="2015" name="Genome Biol. Evol.">
        <title>Comparative Genomics of a Bacterivorous Green Alga Reveals Evolutionary Causalities and Consequences of Phago-Mixotrophic Mode of Nutrition.</title>
        <authorList>
            <person name="Burns J.A."/>
            <person name="Paasch A."/>
            <person name="Narechania A."/>
            <person name="Kim E."/>
        </authorList>
    </citation>
    <scope>NUCLEOTIDE SEQUENCE [LARGE SCALE GENOMIC DNA]</scope>
    <source>
        <strain evidence="2 3">PLY_AMNH</strain>
    </source>
</reference>
<dbReference type="InterPro" id="IPR008978">
    <property type="entry name" value="HSP20-like_chaperone"/>
</dbReference>
<dbReference type="EMBL" id="LGRX02011806">
    <property type="protein sequence ID" value="KAK3268484.1"/>
    <property type="molecule type" value="Genomic_DNA"/>
</dbReference>
<dbReference type="Proteomes" id="UP001190700">
    <property type="component" value="Unassembled WGS sequence"/>
</dbReference>
<dbReference type="AlphaFoldDB" id="A0AAE0FYS5"/>
<feature type="region of interest" description="Disordered" evidence="1">
    <location>
        <begin position="67"/>
        <end position="96"/>
    </location>
</feature>
<comment type="caution">
    <text evidence="2">The sequence shown here is derived from an EMBL/GenBank/DDBJ whole genome shotgun (WGS) entry which is preliminary data.</text>
</comment>
<protein>
    <submittedName>
        <fullName evidence="2">Uncharacterized protein</fullName>
    </submittedName>
</protein>
<sequence length="219" mass="25231">MSDLYRYFCEQYKSRIRPVIIRRYRACVRWWQDLFDRIIGSKQNALQRNQEKKGQNSYYYAHKRRDTGEEAAPMPEPKLLHKGTRTIDGPSEDPGKTDVAAEHGSYYYAHASRKTQDIAAPMPEWKLLKQTSVKMESALQIHKMEKYYFTDEGDKVKVYFPLEGVGALAPEKTTSSFTKTSLKLEARSHLYPLAPNIHAQSLEERCRPGQPACSVHVAS</sequence>
<gene>
    <name evidence="2" type="ORF">CYMTET_23022</name>
</gene>
<keyword evidence="3" id="KW-1185">Reference proteome</keyword>
<accession>A0AAE0FYS5</accession>
<name>A0AAE0FYS5_9CHLO</name>
<evidence type="ECO:0000256" key="1">
    <source>
        <dbReference type="SAM" id="MobiDB-lite"/>
    </source>
</evidence>